<dbReference type="PANTHER" id="PTHR47505:SF1">
    <property type="entry name" value="DNA UTILIZATION PROTEIN YHGH"/>
    <property type="match status" value="1"/>
</dbReference>
<proteinExistence type="inferred from homology"/>
<reference evidence="2 3" key="1">
    <citation type="submission" date="2018-07" db="EMBL/GenBank/DDBJ databases">
        <authorList>
            <person name="Peeters C."/>
        </authorList>
    </citation>
    <scope>NUCLEOTIDE SEQUENCE [LARGE SCALE GENOMIC DNA]</scope>
    <source>
        <strain evidence="2 3">LMG 3411</strain>
    </source>
</reference>
<dbReference type="InterPro" id="IPR051910">
    <property type="entry name" value="ComF/GntX_DNA_util-trans"/>
</dbReference>
<accession>A0A446C220</accession>
<keyword evidence="3" id="KW-1185">Reference proteome</keyword>
<dbReference type="EMBL" id="UFQB01000001">
    <property type="protein sequence ID" value="SSW61801.1"/>
    <property type="molecule type" value="Genomic_DNA"/>
</dbReference>
<evidence type="ECO:0000313" key="3">
    <source>
        <dbReference type="Proteomes" id="UP000289184"/>
    </source>
</evidence>
<gene>
    <name evidence="2" type="ORF">AGI3411_00102</name>
</gene>
<evidence type="ECO:0000256" key="1">
    <source>
        <dbReference type="ARBA" id="ARBA00008007"/>
    </source>
</evidence>
<dbReference type="AlphaFoldDB" id="A0A446C220"/>
<organism evidence="2 3">
    <name type="scientific">Achromobacter agilis</name>
    <dbReference type="NCBI Taxonomy" id="1353888"/>
    <lineage>
        <taxon>Bacteria</taxon>
        <taxon>Pseudomonadati</taxon>
        <taxon>Pseudomonadota</taxon>
        <taxon>Betaproteobacteria</taxon>
        <taxon>Burkholderiales</taxon>
        <taxon>Alcaligenaceae</taxon>
        <taxon>Achromobacter</taxon>
    </lineage>
</organism>
<dbReference type="CDD" id="cd06223">
    <property type="entry name" value="PRTases_typeI"/>
    <property type="match status" value="1"/>
</dbReference>
<evidence type="ECO:0000313" key="2">
    <source>
        <dbReference type="EMBL" id="SSW61801.1"/>
    </source>
</evidence>
<dbReference type="RefSeq" id="WP_425265299.1">
    <property type="nucleotide sequence ID" value="NZ_UFQB01000001.1"/>
</dbReference>
<dbReference type="PANTHER" id="PTHR47505">
    <property type="entry name" value="DNA UTILIZATION PROTEIN YHGH"/>
    <property type="match status" value="1"/>
</dbReference>
<comment type="similarity">
    <text evidence="1">Belongs to the ComF/GntX family.</text>
</comment>
<sequence>MPLQRLGRLLLSRIGCDCPLCGARVAGARLCPGCEADILAAEPGAPPRCPRCALRLVRGTACCAACLGVPRSFARTVAAFDYQPPADALILMLKAQRRLSMAPVLARLIAAAIARDGPLPPDVLLVPVPAGRASLRRRGMNPAAEIARGLAAELALPLGRGVLLRRREAPRQTGKNRQARRRGAVGLFACAGGVQGRHVAVVDDVMTTGSTADAAAGALLAAGAAGVTVLVAARTP</sequence>
<dbReference type="Gene3D" id="3.40.50.2020">
    <property type="match status" value="1"/>
</dbReference>
<dbReference type="InterPro" id="IPR029057">
    <property type="entry name" value="PRTase-like"/>
</dbReference>
<protein>
    <submittedName>
        <fullName evidence="2">Uncharacterized protein</fullName>
    </submittedName>
</protein>
<name>A0A446C220_9BURK</name>
<dbReference type="InterPro" id="IPR000836">
    <property type="entry name" value="PRTase_dom"/>
</dbReference>
<dbReference type="SUPFAM" id="SSF53271">
    <property type="entry name" value="PRTase-like"/>
    <property type="match status" value="1"/>
</dbReference>
<dbReference type="Proteomes" id="UP000289184">
    <property type="component" value="Unassembled WGS sequence"/>
</dbReference>